<dbReference type="Gene3D" id="3.40.50.300">
    <property type="entry name" value="P-loop containing nucleotide triphosphate hydrolases"/>
    <property type="match status" value="1"/>
</dbReference>
<reference evidence="6 7" key="1">
    <citation type="submission" date="2019-08" db="EMBL/GenBank/DDBJ databases">
        <title>Actinomadura sp. nov. CYP1-5 isolated from mountain soil.</title>
        <authorList>
            <person name="Songsumanus A."/>
            <person name="Kuncharoen N."/>
            <person name="Kudo T."/>
            <person name="Yuki M."/>
            <person name="Igarashi Y."/>
            <person name="Tanasupawat S."/>
        </authorList>
    </citation>
    <scope>NUCLEOTIDE SEQUENCE [LARGE SCALE GENOMIC DNA]</scope>
    <source>
        <strain evidence="6 7">JCM 14158</strain>
    </source>
</reference>
<feature type="region of interest" description="Disordered" evidence="4">
    <location>
        <begin position="71"/>
        <end position="95"/>
    </location>
</feature>
<keyword evidence="2" id="KW-0547">Nucleotide-binding</keyword>
<dbReference type="RefSeq" id="WP_067896497.1">
    <property type="nucleotide sequence ID" value="NZ_VSFG01000002.1"/>
</dbReference>
<dbReference type="Proteomes" id="UP000323380">
    <property type="component" value="Unassembled WGS sequence"/>
</dbReference>
<dbReference type="PANTHER" id="PTHR42788:SF13">
    <property type="entry name" value="ALIPHATIC SULFONATES IMPORT ATP-BINDING PROTEIN SSUB"/>
    <property type="match status" value="1"/>
</dbReference>
<dbReference type="EMBL" id="VSFG01000002">
    <property type="protein sequence ID" value="TYB46505.1"/>
    <property type="molecule type" value="Genomic_DNA"/>
</dbReference>
<dbReference type="InterPro" id="IPR017871">
    <property type="entry name" value="ABC_transporter-like_CS"/>
</dbReference>
<gene>
    <name evidence="6" type="ORF">FXF69_14820</name>
</gene>
<accession>A0A5D0NQG9</accession>
<dbReference type="STRING" id="1220554.GCA_001552135_05184"/>
<name>A0A5D0NQG9_9ACTN</name>
<dbReference type="SMART" id="SM00382">
    <property type="entry name" value="AAA"/>
    <property type="match status" value="1"/>
</dbReference>
<dbReference type="PROSITE" id="PS00211">
    <property type="entry name" value="ABC_TRANSPORTER_1"/>
    <property type="match status" value="1"/>
</dbReference>
<dbReference type="InterPro" id="IPR003593">
    <property type="entry name" value="AAA+_ATPase"/>
</dbReference>
<dbReference type="Pfam" id="PF00005">
    <property type="entry name" value="ABC_tran"/>
    <property type="match status" value="1"/>
</dbReference>
<dbReference type="CDD" id="cd03293">
    <property type="entry name" value="ABC_NrtD_SsuB_transporters"/>
    <property type="match status" value="1"/>
</dbReference>
<comment type="caution">
    <text evidence="6">The sequence shown here is derived from an EMBL/GenBank/DDBJ whole genome shotgun (WGS) entry which is preliminary data.</text>
</comment>
<feature type="domain" description="ABC transporter" evidence="5">
    <location>
        <begin position="13"/>
        <end position="271"/>
    </location>
</feature>
<dbReference type="GO" id="GO:0016887">
    <property type="term" value="F:ATP hydrolysis activity"/>
    <property type="evidence" value="ECO:0007669"/>
    <property type="project" value="InterPro"/>
</dbReference>
<proteinExistence type="predicted"/>
<dbReference type="InterPro" id="IPR050166">
    <property type="entry name" value="ABC_transporter_ATP-bind"/>
</dbReference>
<evidence type="ECO:0000256" key="1">
    <source>
        <dbReference type="ARBA" id="ARBA00022448"/>
    </source>
</evidence>
<dbReference type="InterPro" id="IPR003439">
    <property type="entry name" value="ABC_transporter-like_ATP-bd"/>
</dbReference>
<dbReference type="AlphaFoldDB" id="A0A5D0NQG9"/>
<organism evidence="6 7">
    <name type="scientific">Actinomadura chibensis</name>
    <dbReference type="NCBI Taxonomy" id="392828"/>
    <lineage>
        <taxon>Bacteria</taxon>
        <taxon>Bacillati</taxon>
        <taxon>Actinomycetota</taxon>
        <taxon>Actinomycetes</taxon>
        <taxon>Streptosporangiales</taxon>
        <taxon>Thermomonosporaceae</taxon>
        <taxon>Actinomadura</taxon>
    </lineage>
</organism>
<keyword evidence="1" id="KW-0813">Transport</keyword>
<protein>
    <submittedName>
        <fullName evidence="6">ABC transporter ATP-binding protein</fullName>
    </submittedName>
</protein>
<sequence>MTADVQVSAEPAVRLSEVSKAFGTGRSALLALDRVSLDVAPGEFVCLVGASGCGKSTLLNLVAGLDRPSAGTIQQNGAGGKDGKGGRDGKGGPGSRVALMFQEPALFPWLTVTGNLELALKMRGVPRAERRDRAGALLDTVHLRGFAKKRPHQLSGGMRQRIALARALALTEQEHAASAVDAAEAAARSTVLLMDEPFGALDAMTRDLLHDEIERIWRERRLTVLFVTHNVREAVRLGDRVVLLSSRPGRVVEEFPVPLERPRRIDAPEVAALAATITDRLREEVGRHGA</sequence>
<evidence type="ECO:0000259" key="5">
    <source>
        <dbReference type="PROSITE" id="PS50893"/>
    </source>
</evidence>
<dbReference type="PANTHER" id="PTHR42788">
    <property type="entry name" value="TAURINE IMPORT ATP-BINDING PROTEIN-RELATED"/>
    <property type="match status" value="1"/>
</dbReference>
<keyword evidence="7" id="KW-1185">Reference proteome</keyword>
<feature type="compositionally biased region" description="Basic and acidic residues" evidence="4">
    <location>
        <begin position="81"/>
        <end position="90"/>
    </location>
</feature>
<dbReference type="InterPro" id="IPR027417">
    <property type="entry name" value="P-loop_NTPase"/>
</dbReference>
<evidence type="ECO:0000256" key="2">
    <source>
        <dbReference type="ARBA" id="ARBA00022741"/>
    </source>
</evidence>
<dbReference type="GO" id="GO:0005524">
    <property type="term" value="F:ATP binding"/>
    <property type="evidence" value="ECO:0007669"/>
    <property type="project" value="UniProtKB-KW"/>
</dbReference>
<dbReference type="PROSITE" id="PS50893">
    <property type="entry name" value="ABC_TRANSPORTER_2"/>
    <property type="match status" value="1"/>
</dbReference>
<evidence type="ECO:0000256" key="3">
    <source>
        <dbReference type="ARBA" id="ARBA00022840"/>
    </source>
</evidence>
<evidence type="ECO:0000313" key="7">
    <source>
        <dbReference type="Proteomes" id="UP000323380"/>
    </source>
</evidence>
<evidence type="ECO:0000313" key="6">
    <source>
        <dbReference type="EMBL" id="TYB46505.1"/>
    </source>
</evidence>
<keyword evidence="3 6" id="KW-0067">ATP-binding</keyword>
<evidence type="ECO:0000256" key="4">
    <source>
        <dbReference type="SAM" id="MobiDB-lite"/>
    </source>
</evidence>
<dbReference type="SUPFAM" id="SSF52540">
    <property type="entry name" value="P-loop containing nucleoside triphosphate hydrolases"/>
    <property type="match status" value="1"/>
</dbReference>